<comment type="catalytic activity">
    <reaction evidence="8">
        <text>Couples ATP hydrolysis with the unwinding of duplex DNA by translocating in the 3'-5' direction.</text>
        <dbReference type="EC" id="5.6.2.4"/>
    </reaction>
</comment>
<protein>
    <recommendedName>
        <fullName evidence="9">DNA 3'-5' helicase</fullName>
        <ecNumber evidence="9">5.6.2.4</ecNumber>
    </recommendedName>
    <alternativeName>
        <fullName evidence="10">DNA 3'-5' helicase II</fullName>
    </alternativeName>
</protein>
<dbReference type="InterPro" id="IPR013986">
    <property type="entry name" value="DExx_box_DNA_helicase_dom_sf"/>
</dbReference>
<evidence type="ECO:0000256" key="9">
    <source>
        <dbReference type="ARBA" id="ARBA00034808"/>
    </source>
</evidence>
<reference evidence="15" key="2">
    <citation type="submission" date="2021-04" db="EMBL/GenBank/DDBJ databases">
        <authorList>
            <person name="Gilroy R."/>
        </authorList>
    </citation>
    <scope>NUCLEOTIDE SEQUENCE</scope>
    <source>
        <strain evidence="15">Gambia11-129</strain>
    </source>
</reference>
<dbReference type="AlphaFoldDB" id="A0A9D1TN23"/>
<dbReference type="InterPro" id="IPR014016">
    <property type="entry name" value="UvrD-like_ATP-bd"/>
</dbReference>
<organism evidence="15 16">
    <name type="scientific">Candidatus Ornithospirochaeta avicola</name>
    <dbReference type="NCBI Taxonomy" id="2840896"/>
    <lineage>
        <taxon>Bacteria</taxon>
        <taxon>Pseudomonadati</taxon>
        <taxon>Spirochaetota</taxon>
        <taxon>Spirochaetia</taxon>
        <taxon>Spirochaetales</taxon>
        <taxon>Spirochaetaceae</taxon>
        <taxon>Spirochaetaceae incertae sedis</taxon>
        <taxon>Candidatus Ornithospirochaeta</taxon>
    </lineage>
</organism>
<dbReference type="Gene3D" id="1.10.10.160">
    <property type="match status" value="1"/>
</dbReference>
<comment type="caution">
    <text evidence="15">The sequence shown here is derived from an EMBL/GenBank/DDBJ whole genome shotgun (WGS) entry which is preliminary data.</text>
</comment>
<feature type="domain" description="UvrD-like helicase ATP-binding" evidence="13">
    <location>
        <begin position="8"/>
        <end position="284"/>
    </location>
</feature>
<keyword evidence="3 12" id="KW-0378">Hydrolase</keyword>
<evidence type="ECO:0000256" key="8">
    <source>
        <dbReference type="ARBA" id="ARBA00034617"/>
    </source>
</evidence>
<dbReference type="SUPFAM" id="SSF52540">
    <property type="entry name" value="P-loop containing nucleoside triphosphate hydrolases"/>
    <property type="match status" value="1"/>
</dbReference>
<evidence type="ECO:0000256" key="3">
    <source>
        <dbReference type="ARBA" id="ARBA00022801"/>
    </source>
</evidence>
<comment type="catalytic activity">
    <reaction evidence="11">
        <text>ATP + H2O = ADP + phosphate + H(+)</text>
        <dbReference type="Rhea" id="RHEA:13065"/>
        <dbReference type="ChEBI" id="CHEBI:15377"/>
        <dbReference type="ChEBI" id="CHEBI:15378"/>
        <dbReference type="ChEBI" id="CHEBI:30616"/>
        <dbReference type="ChEBI" id="CHEBI:43474"/>
        <dbReference type="ChEBI" id="CHEBI:456216"/>
        <dbReference type="EC" id="5.6.2.4"/>
    </reaction>
</comment>
<dbReference type="GO" id="GO:0016787">
    <property type="term" value="F:hydrolase activity"/>
    <property type="evidence" value="ECO:0007669"/>
    <property type="project" value="UniProtKB-UniRule"/>
</dbReference>
<dbReference type="PROSITE" id="PS51198">
    <property type="entry name" value="UVRD_HELICASE_ATP_BIND"/>
    <property type="match status" value="1"/>
</dbReference>
<keyword evidence="4 12" id="KW-0347">Helicase</keyword>
<dbReference type="InterPro" id="IPR014017">
    <property type="entry name" value="DNA_helicase_UvrD-like_C"/>
</dbReference>
<keyword evidence="7" id="KW-0413">Isomerase</keyword>
<evidence type="ECO:0000256" key="12">
    <source>
        <dbReference type="PROSITE-ProRule" id="PRU00560"/>
    </source>
</evidence>
<evidence type="ECO:0000256" key="10">
    <source>
        <dbReference type="ARBA" id="ARBA00034923"/>
    </source>
</evidence>
<keyword evidence="2 12" id="KW-0547">Nucleotide-binding</keyword>
<reference evidence="15" key="1">
    <citation type="journal article" date="2021" name="PeerJ">
        <title>Extensive microbial diversity within the chicken gut microbiome revealed by metagenomics and culture.</title>
        <authorList>
            <person name="Gilroy R."/>
            <person name="Ravi A."/>
            <person name="Getino M."/>
            <person name="Pursley I."/>
            <person name="Horton D.L."/>
            <person name="Alikhan N.F."/>
            <person name="Baker D."/>
            <person name="Gharbi K."/>
            <person name="Hall N."/>
            <person name="Watson M."/>
            <person name="Adriaenssens E.M."/>
            <person name="Foster-Nyarko E."/>
            <person name="Jarju S."/>
            <person name="Secka A."/>
            <person name="Antonio M."/>
            <person name="Oren A."/>
            <person name="Chaudhuri R.R."/>
            <person name="La Ragione R."/>
            <person name="Hildebrand F."/>
            <person name="Pallen M.J."/>
        </authorList>
    </citation>
    <scope>NUCLEOTIDE SEQUENCE</scope>
    <source>
        <strain evidence="15">Gambia11-129</strain>
    </source>
</reference>
<evidence type="ECO:0000259" key="13">
    <source>
        <dbReference type="PROSITE" id="PS51198"/>
    </source>
</evidence>
<dbReference type="Gene3D" id="3.40.50.300">
    <property type="entry name" value="P-loop containing nucleotide triphosphate hydrolases"/>
    <property type="match status" value="2"/>
</dbReference>
<dbReference type="GO" id="GO:0000725">
    <property type="term" value="P:recombinational repair"/>
    <property type="evidence" value="ECO:0007669"/>
    <property type="project" value="TreeGrafter"/>
</dbReference>
<evidence type="ECO:0000256" key="6">
    <source>
        <dbReference type="ARBA" id="ARBA00023125"/>
    </source>
</evidence>
<accession>A0A9D1TN23</accession>
<evidence type="ECO:0000256" key="4">
    <source>
        <dbReference type="ARBA" id="ARBA00022806"/>
    </source>
</evidence>
<keyword evidence="6" id="KW-0238">DNA-binding</keyword>
<dbReference type="Gene3D" id="1.10.486.10">
    <property type="entry name" value="PCRA, domain 4"/>
    <property type="match status" value="1"/>
</dbReference>
<evidence type="ECO:0000259" key="14">
    <source>
        <dbReference type="PROSITE" id="PS51217"/>
    </source>
</evidence>
<sequence length="794" mass="89851">MKTDELLYLLNDEQRSAVLDTEHNLLILACAGSGKTRTITAKIAYYIASSILAPREILAVTFTNKAAYEMRERVKALLPDYDLSGLEMRTFHSFGALLLRIHAKEAGLESNFSIYDDQDSLQLLSSVCPSLEKKELREIYKSIAKAKDMGIEASSDIFTTIDDSSFTREAYEKYEDALRKTGNVDFSDLILLSYKLLENNSRLRERYQNRFRLVLVDEYQDSNRMQFKLLRLLCSDKSTQVCVVGDDDQSIYSFRGAEIENILTFSSSFSNVRQIKLEKNYRSTTEILSAASALIKTNTMRHDKAIVSANDEHGSIPVLYSFPDAKSEAERIADDIKKSGNYENTAILYRTNAQSSLFERAFMDKKIPYTVIGALRFYEREEIKDALAILFLLANRRDYINFKRIINKPKRGIGEKKIEEIAELSSDLIDAASMYKEKTSAAAQKGLEQFLSSYNDASEAIRAGEMLSSVLERALYRFGLIAYYESEADESVYKARMENITALLSSLKDEGSGIEALYSYLEKITLDRTTRNGDGKEEKSGVVLITMHNTKGLEYDNVYVTGLEEELIPGRNGDNKRLYEEEKRILYVALTRARKNLTLSYARSRALYGSYSQARHESSFLSLIPSSLYRKEVIRSDNIKDYSGYRIRPSFSYQNGGPSWAKSIRLEDIASARFDSEKGSCEHLHEGDRVISPSYGTGLVLSVEENGASRMLLVRFPDGDMRLNEKYSKLKKVEEKSTLSISFSSGDRVRSLSYGEGCVDETLINASGDKILSVIFDSGKKIKILESKAKLEKI</sequence>
<evidence type="ECO:0000256" key="2">
    <source>
        <dbReference type="ARBA" id="ARBA00022741"/>
    </source>
</evidence>
<dbReference type="CDD" id="cd17932">
    <property type="entry name" value="DEXQc_UvrD"/>
    <property type="match status" value="1"/>
</dbReference>
<evidence type="ECO:0000256" key="5">
    <source>
        <dbReference type="ARBA" id="ARBA00022840"/>
    </source>
</evidence>
<dbReference type="EC" id="5.6.2.4" evidence="9"/>
<evidence type="ECO:0000256" key="1">
    <source>
        <dbReference type="ARBA" id="ARBA00009922"/>
    </source>
</evidence>
<dbReference type="InterPro" id="IPR027417">
    <property type="entry name" value="P-loop_NTPase"/>
</dbReference>
<dbReference type="GO" id="GO:0005524">
    <property type="term" value="F:ATP binding"/>
    <property type="evidence" value="ECO:0007669"/>
    <property type="project" value="UniProtKB-UniRule"/>
</dbReference>
<dbReference type="GO" id="GO:0005829">
    <property type="term" value="C:cytosol"/>
    <property type="evidence" value="ECO:0007669"/>
    <property type="project" value="TreeGrafter"/>
</dbReference>
<dbReference type="GO" id="GO:0043138">
    <property type="term" value="F:3'-5' DNA helicase activity"/>
    <property type="evidence" value="ECO:0007669"/>
    <property type="project" value="UniProtKB-EC"/>
</dbReference>
<dbReference type="PANTHER" id="PTHR11070:SF2">
    <property type="entry name" value="ATP-DEPENDENT DNA HELICASE SRS2"/>
    <property type="match status" value="1"/>
</dbReference>
<dbReference type="PANTHER" id="PTHR11070">
    <property type="entry name" value="UVRD / RECB / PCRA DNA HELICASE FAMILY MEMBER"/>
    <property type="match status" value="1"/>
</dbReference>
<dbReference type="GO" id="GO:0003677">
    <property type="term" value="F:DNA binding"/>
    <property type="evidence" value="ECO:0007669"/>
    <property type="project" value="UniProtKB-KW"/>
</dbReference>
<feature type="domain" description="UvrD-like helicase C-terminal" evidence="14">
    <location>
        <begin position="285"/>
        <end position="552"/>
    </location>
</feature>
<dbReference type="Pfam" id="PF13361">
    <property type="entry name" value="UvrD_C"/>
    <property type="match status" value="1"/>
</dbReference>
<evidence type="ECO:0000313" key="15">
    <source>
        <dbReference type="EMBL" id="HIV99132.1"/>
    </source>
</evidence>
<dbReference type="Proteomes" id="UP000823936">
    <property type="component" value="Unassembled WGS sequence"/>
</dbReference>
<gene>
    <name evidence="15" type="ORF">IAB12_05095</name>
</gene>
<evidence type="ECO:0000256" key="7">
    <source>
        <dbReference type="ARBA" id="ARBA00023235"/>
    </source>
</evidence>
<name>A0A9D1TN23_9SPIO</name>
<dbReference type="EMBL" id="DXHU01000019">
    <property type="protein sequence ID" value="HIV99132.1"/>
    <property type="molecule type" value="Genomic_DNA"/>
</dbReference>
<dbReference type="Pfam" id="PF00580">
    <property type="entry name" value="UvrD-helicase"/>
    <property type="match status" value="1"/>
</dbReference>
<dbReference type="InterPro" id="IPR000212">
    <property type="entry name" value="DNA_helicase_UvrD/REP"/>
</dbReference>
<evidence type="ECO:0000313" key="16">
    <source>
        <dbReference type="Proteomes" id="UP000823936"/>
    </source>
</evidence>
<comment type="similarity">
    <text evidence="1">Belongs to the helicase family. UvrD subfamily.</text>
</comment>
<keyword evidence="5 12" id="KW-0067">ATP-binding</keyword>
<proteinExistence type="inferred from homology"/>
<dbReference type="PROSITE" id="PS51217">
    <property type="entry name" value="UVRD_HELICASE_CTER"/>
    <property type="match status" value="1"/>
</dbReference>
<evidence type="ECO:0000256" key="11">
    <source>
        <dbReference type="ARBA" id="ARBA00048988"/>
    </source>
</evidence>
<feature type="binding site" evidence="12">
    <location>
        <begin position="29"/>
        <end position="36"/>
    </location>
    <ligand>
        <name>ATP</name>
        <dbReference type="ChEBI" id="CHEBI:30616"/>
    </ligand>
</feature>